<keyword evidence="6" id="KW-1133">Transmembrane helix</keyword>
<keyword evidence="3" id="KW-0274">FAD</keyword>
<dbReference type="PIRSF" id="PIRSF000332">
    <property type="entry name" value="FMO"/>
    <property type="match status" value="1"/>
</dbReference>
<dbReference type="SUPFAM" id="SSF51905">
    <property type="entry name" value="FAD/NAD(P)-binding domain"/>
    <property type="match status" value="1"/>
</dbReference>
<evidence type="ECO:0000256" key="4">
    <source>
        <dbReference type="ARBA" id="ARBA00022857"/>
    </source>
</evidence>
<dbReference type="Gene3D" id="3.50.50.60">
    <property type="entry name" value="FAD/NAD(P)-binding domain"/>
    <property type="match status" value="1"/>
</dbReference>
<keyword evidence="4" id="KW-0521">NADP</keyword>
<keyword evidence="8" id="KW-1185">Reference proteome</keyword>
<keyword evidence="6" id="KW-0812">Transmembrane</keyword>
<dbReference type="InterPro" id="IPR000960">
    <property type="entry name" value="Flavin_mOase"/>
</dbReference>
<evidence type="ECO:0008006" key="9">
    <source>
        <dbReference type="Google" id="ProtNLM"/>
    </source>
</evidence>
<dbReference type="Pfam" id="PF00743">
    <property type="entry name" value="FMO-like"/>
    <property type="match status" value="2"/>
</dbReference>
<evidence type="ECO:0000256" key="1">
    <source>
        <dbReference type="ARBA" id="ARBA00009183"/>
    </source>
</evidence>
<accession>A0A0D2KV34</accession>
<keyword evidence="2" id="KW-0285">Flavoprotein</keyword>
<name>A0A0D2KV34_HYPSF</name>
<evidence type="ECO:0000256" key="5">
    <source>
        <dbReference type="ARBA" id="ARBA00023002"/>
    </source>
</evidence>
<organism evidence="7 8">
    <name type="scientific">Hypholoma sublateritium (strain FD-334 SS-4)</name>
    <dbReference type="NCBI Taxonomy" id="945553"/>
    <lineage>
        <taxon>Eukaryota</taxon>
        <taxon>Fungi</taxon>
        <taxon>Dikarya</taxon>
        <taxon>Basidiomycota</taxon>
        <taxon>Agaricomycotina</taxon>
        <taxon>Agaricomycetes</taxon>
        <taxon>Agaricomycetidae</taxon>
        <taxon>Agaricales</taxon>
        <taxon>Agaricineae</taxon>
        <taxon>Strophariaceae</taxon>
        <taxon>Hypholoma</taxon>
    </lineage>
</organism>
<dbReference type="Proteomes" id="UP000054270">
    <property type="component" value="Unassembled WGS sequence"/>
</dbReference>
<proteinExistence type="inferred from homology"/>
<evidence type="ECO:0000313" key="7">
    <source>
        <dbReference type="EMBL" id="KJA18542.1"/>
    </source>
</evidence>
<dbReference type="AlphaFoldDB" id="A0A0D2KV34"/>
<gene>
    <name evidence="7" type="ORF">HYPSUDRAFT_45058</name>
</gene>
<dbReference type="GO" id="GO:0050660">
    <property type="term" value="F:flavin adenine dinucleotide binding"/>
    <property type="evidence" value="ECO:0007669"/>
    <property type="project" value="InterPro"/>
</dbReference>
<feature type="transmembrane region" description="Helical" evidence="6">
    <location>
        <begin position="561"/>
        <end position="588"/>
    </location>
</feature>
<feature type="transmembrane region" description="Helical" evidence="6">
    <location>
        <begin position="508"/>
        <end position="529"/>
    </location>
</feature>
<dbReference type="InterPro" id="IPR050346">
    <property type="entry name" value="FMO-like"/>
</dbReference>
<dbReference type="InterPro" id="IPR036188">
    <property type="entry name" value="FAD/NAD-bd_sf"/>
</dbReference>
<dbReference type="OrthoDB" id="74360at2759"/>
<dbReference type="EMBL" id="KN817587">
    <property type="protein sequence ID" value="KJA18542.1"/>
    <property type="molecule type" value="Genomic_DNA"/>
</dbReference>
<evidence type="ECO:0000313" key="8">
    <source>
        <dbReference type="Proteomes" id="UP000054270"/>
    </source>
</evidence>
<protein>
    <recommendedName>
        <fullName evidence="9">FAD/NAD(P)-binding domain-containing protein</fullName>
    </recommendedName>
</protein>
<evidence type="ECO:0000256" key="3">
    <source>
        <dbReference type="ARBA" id="ARBA00022827"/>
    </source>
</evidence>
<keyword evidence="5" id="KW-0560">Oxidoreductase</keyword>
<comment type="similarity">
    <text evidence="1">Belongs to the FMO family.</text>
</comment>
<dbReference type="PANTHER" id="PTHR23023">
    <property type="entry name" value="DIMETHYLANILINE MONOOXYGENASE"/>
    <property type="match status" value="1"/>
</dbReference>
<dbReference type="GO" id="GO:0004499">
    <property type="term" value="F:N,N-dimethylaniline monooxygenase activity"/>
    <property type="evidence" value="ECO:0007669"/>
    <property type="project" value="InterPro"/>
</dbReference>
<keyword evidence="6" id="KW-0472">Membrane</keyword>
<reference evidence="8" key="1">
    <citation type="submission" date="2014-04" db="EMBL/GenBank/DDBJ databases">
        <title>Evolutionary Origins and Diversification of the Mycorrhizal Mutualists.</title>
        <authorList>
            <consortium name="DOE Joint Genome Institute"/>
            <consortium name="Mycorrhizal Genomics Consortium"/>
            <person name="Kohler A."/>
            <person name="Kuo A."/>
            <person name="Nagy L.G."/>
            <person name="Floudas D."/>
            <person name="Copeland A."/>
            <person name="Barry K.W."/>
            <person name="Cichocki N."/>
            <person name="Veneault-Fourrey C."/>
            <person name="LaButti K."/>
            <person name="Lindquist E.A."/>
            <person name="Lipzen A."/>
            <person name="Lundell T."/>
            <person name="Morin E."/>
            <person name="Murat C."/>
            <person name="Riley R."/>
            <person name="Ohm R."/>
            <person name="Sun H."/>
            <person name="Tunlid A."/>
            <person name="Henrissat B."/>
            <person name="Grigoriev I.V."/>
            <person name="Hibbett D.S."/>
            <person name="Martin F."/>
        </authorList>
    </citation>
    <scope>NUCLEOTIDE SEQUENCE [LARGE SCALE GENOMIC DNA]</scope>
    <source>
        <strain evidence="8">FD-334 SS-4</strain>
    </source>
</reference>
<dbReference type="InterPro" id="IPR020946">
    <property type="entry name" value="Flavin_mOase-like"/>
</dbReference>
<dbReference type="OMA" id="NGYVDPP"/>
<sequence length="592" mass="66724">MRVVIIGAGPSGLVTCKSLLEAANGDYPFDPIVLEQEDNIGGTFRYRSYEHANLVSSKQLTSFSDFRLPLSHADHLTLEEYVLYLENYANAFDLAERIRLNCKVTNIQRLESGKHQVTFEVRKDSLTSGPQIIVADYIALCAGLHVTPSIPTIPGVENVLTSRNNATIEVMPKIFHSHTYKSRSQLTGRRVLILGTGETGMDLAYESVKAGAREVVLCSRSGFLSFPKALNDFEIFGIDFKSRTPVPIDSLITNLGETAYVHPWIARSHIRWFISDFVIKRVLWLLTGTQAGCNQWVGELHPSRLGRAYVFLNKSHKAMPYLNRPYRKRAWYLEYLSRYIDPQEDSPPHTNFTVELAPFPSHFTSDGQVIFTPSKRKDYLRTSKMDIRPDTVIYATGYTQQFEYLDKASNYPSPQSADLRNIAKSGDETVAFIGYVRPGVGAIPPLSEMQTFFWISLIKKQIKTPLSVPYYHLLTSENSRIKYGVDHSAYMATLAKDMNAAPGLWDLWQIYGMKVLLCYCFGAAFTPFYRLVGPFQSKVAPQIIKTELWETITRRGVVGNIVMGLIPMLFYLTLNLLAFGLGVGWQVIGGDL</sequence>
<dbReference type="STRING" id="945553.A0A0D2KV34"/>
<evidence type="ECO:0000256" key="6">
    <source>
        <dbReference type="SAM" id="Phobius"/>
    </source>
</evidence>
<evidence type="ECO:0000256" key="2">
    <source>
        <dbReference type="ARBA" id="ARBA00022630"/>
    </source>
</evidence>
<dbReference type="GO" id="GO:0050661">
    <property type="term" value="F:NADP binding"/>
    <property type="evidence" value="ECO:0007669"/>
    <property type="project" value="InterPro"/>
</dbReference>